<dbReference type="Pfam" id="PF05655">
    <property type="entry name" value="AvrD"/>
    <property type="match status" value="1"/>
</dbReference>
<reference evidence="3 4" key="2">
    <citation type="submission" date="2017-09" db="EMBL/GenBank/DDBJ databases">
        <authorList>
            <person name="Lee N."/>
            <person name="Cho B.-K."/>
        </authorList>
    </citation>
    <scope>NUCLEOTIDE SEQUENCE [LARGE SCALE GENOMIC DNA]</scope>
    <source>
        <strain evidence="3 4">ATCC 27467</strain>
    </source>
</reference>
<dbReference type="AlphaFoldDB" id="A0A5P2UHJ8"/>
<dbReference type="Proteomes" id="UP000326831">
    <property type="component" value="Chromosome"/>
</dbReference>
<dbReference type="KEGG" id="ssub:CP968_10900"/>
<proteinExistence type="predicted"/>
<feature type="region of interest" description="Disordered" evidence="1">
    <location>
        <begin position="177"/>
        <end position="213"/>
    </location>
</feature>
<dbReference type="InterPro" id="IPR008799">
    <property type="entry name" value="Pseudomon_AvrD"/>
</dbReference>
<evidence type="ECO:0000313" key="4">
    <source>
        <dbReference type="Proteomes" id="UP000326831"/>
    </source>
</evidence>
<evidence type="ECO:0000256" key="1">
    <source>
        <dbReference type="SAM" id="MobiDB-lite"/>
    </source>
</evidence>
<gene>
    <name evidence="2" type="primary">mmyD</name>
    <name evidence="3" type="ORF">CP968_10900</name>
    <name evidence="2" type="ORF">GCM10010371_17020</name>
</gene>
<dbReference type="Proteomes" id="UP000634660">
    <property type="component" value="Unassembled WGS sequence"/>
</dbReference>
<sequence length="343" mass="36225">MAIPAAAESRTTREPLHFDNVSDYLGAPERRFFGEGYKRARHRPAALTSGRDAATGAAPTVTGTAAVTYPADWSRKGAVDQKPHLSTIDVLLLGVQLTEALLAGHRGLTDEDFRGSWLRRVRIKAGAVPVEDDLDAVPVAASLTGERPSPDAGRTVSLVDAVVGALTVRVELDHPDVRRAPAPAPDAGRADRPFGAAHRQRRQSVEDVRVAPGRGRATAAVRLTAWDAAAAPGSGTEGGHQPSAGLIDAFVVALQLGQVLLYELDGVSRADSDTLWMRSTLLEASSPHRPPAAPDGGPHPVAAELRDATRLTTRRGETWRRADIAAELAGVSVVCSVAHRLPA</sequence>
<reference evidence="2" key="3">
    <citation type="submission" date="2020-09" db="EMBL/GenBank/DDBJ databases">
        <authorList>
            <person name="Sun Q."/>
            <person name="Ohkuma M."/>
        </authorList>
    </citation>
    <scope>NUCLEOTIDE SEQUENCE</scope>
    <source>
        <strain evidence="2">JCM 4834</strain>
    </source>
</reference>
<evidence type="ECO:0000313" key="2">
    <source>
        <dbReference type="EMBL" id="GGZ58106.1"/>
    </source>
</evidence>
<protein>
    <recommendedName>
        <fullName evidence="5">Avirulence D protein (AvrD)</fullName>
    </recommendedName>
</protein>
<organism evidence="3 4">
    <name type="scientific">Streptomyces subrutilus</name>
    <dbReference type="NCBI Taxonomy" id="36818"/>
    <lineage>
        <taxon>Bacteria</taxon>
        <taxon>Bacillati</taxon>
        <taxon>Actinomycetota</taxon>
        <taxon>Actinomycetes</taxon>
        <taxon>Kitasatosporales</taxon>
        <taxon>Streptomycetaceae</taxon>
        <taxon>Streptomyces</taxon>
    </lineage>
</organism>
<accession>A0A5P2UHJ8</accession>
<dbReference type="RefSeq" id="WP_150517817.1">
    <property type="nucleotide sequence ID" value="NZ_BMVX01000005.1"/>
</dbReference>
<reference evidence="2" key="1">
    <citation type="journal article" date="2014" name="Int. J. Syst. Evol. Microbiol.">
        <title>Complete genome sequence of Corynebacterium casei LMG S-19264T (=DSM 44701T), isolated from a smear-ripened cheese.</title>
        <authorList>
            <consortium name="US DOE Joint Genome Institute (JGI-PGF)"/>
            <person name="Walter F."/>
            <person name="Albersmeier A."/>
            <person name="Kalinowski J."/>
            <person name="Ruckert C."/>
        </authorList>
    </citation>
    <scope>NUCLEOTIDE SEQUENCE</scope>
    <source>
        <strain evidence="2">JCM 4834</strain>
    </source>
</reference>
<evidence type="ECO:0000313" key="3">
    <source>
        <dbReference type="EMBL" id="QEU78736.1"/>
    </source>
</evidence>
<evidence type="ECO:0008006" key="5">
    <source>
        <dbReference type="Google" id="ProtNLM"/>
    </source>
</evidence>
<dbReference type="EMBL" id="CP023701">
    <property type="protein sequence ID" value="QEU78736.1"/>
    <property type="molecule type" value="Genomic_DNA"/>
</dbReference>
<dbReference type="EMBL" id="BMVX01000005">
    <property type="protein sequence ID" value="GGZ58106.1"/>
    <property type="molecule type" value="Genomic_DNA"/>
</dbReference>
<name>A0A5P2UHJ8_9ACTN</name>
<dbReference type="OrthoDB" id="4919083at2"/>
<keyword evidence="4" id="KW-1185">Reference proteome</keyword>